<proteinExistence type="predicted"/>
<dbReference type="WBParaSite" id="ES5_v2.g15671.t1">
    <property type="protein sequence ID" value="ES5_v2.g15671.t1"/>
    <property type="gene ID" value="ES5_v2.g15671"/>
</dbReference>
<accession>A0AC34FEF3</accession>
<dbReference type="Proteomes" id="UP000887579">
    <property type="component" value="Unplaced"/>
</dbReference>
<evidence type="ECO:0000313" key="2">
    <source>
        <dbReference type="WBParaSite" id="ES5_v2.g15671.t1"/>
    </source>
</evidence>
<sequence length="100" mass="11736">MSLRFLVMKIYVTTENDTYNLLYDIILTGLKYRNVFSSNDFLDASMHHIPPSNHMPTVLLHSSNLTSDDIIDSLIEKNQEYFNESDLLPFYLLLWSDEED</sequence>
<reference evidence="2" key="1">
    <citation type="submission" date="2022-11" db="UniProtKB">
        <authorList>
            <consortium name="WormBaseParasite"/>
        </authorList>
    </citation>
    <scope>IDENTIFICATION</scope>
</reference>
<protein>
    <submittedName>
        <fullName evidence="2">Uncharacterized protein</fullName>
    </submittedName>
</protein>
<organism evidence="1 2">
    <name type="scientific">Panagrolaimus sp. ES5</name>
    <dbReference type="NCBI Taxonomy" id="591445"/>
    <lineage>
        <taxon>Eukaryota</taxon>
        <taxon>Metazoa</taxon>
        <taxon>Ecdysozoa</taxon>
        <taxon>Nematoda</taxon>
        <taxon>Chromadorea</taxon>
        <taxon>Rhabditida</taxon>
        <taxon>Tylenchina</taxon>
        <taxon>Panagrolaimomorpha</taxon>
        <taxon>Panagrolaimoidea</taxon>
        <taxon>Panagrolaimidae</taxon>
        <taxon>Panagrolaimus</taxon>
    </lineage>
</organism>
<name>A0AC34FEF3_9BILA</name>
<evidence type="ECO:0000313" key="1">
    <source>
        <dbReference type="Proteomes" id="UP000887579"/>
    </source>
</evidence>